<feature type="region of interest" description="Disordered" evidence="13">
    <location>
        <begin position="1"/>
        <end position="22"/>
    </location>
</feature>
<evidence type="ECO:0000256" key="3">
    <source>
        <dbReference type="ARBA" id="ARBA00005189"/>
    </source>
</evidence>
<dbReference type="PANTHER" id="PTHR15362">
    <property type="entry name" value="PHOSPHATIDYLINOSITOL SYNTHASE"/>
    <property type="match status" value="1"/>
</dbReference>
<keyword evidence="12" id="KW-0594">Phospholipid biosynthesis</keyword>
<reference evidence="15" key="1">
    <citation type="submission" date="2025-08" db="UniProtKB">
        <authorList>
            <consortium name="RefSeq"/>
        </authorList>
    </citation>
    <scope>IDENTIFICATION</scope>
    <source>
        <tissue evidence="15">Whole body pupa</tissue>
    </source>
</reference>
<keyword evidence="11 12" id="KW-1208">Phospholipid metabolism</keyword>
<evidence type="ECO:0000256" key="10">
    <source>
        <dbReference type="ARBA" id="ARBA00023136"/>
    </source>
</evidence>
<name>A0A9C6E228_9MUSC</name>
<feature type="transmembrane region" description="Helical" evidence="12">
    <location>
        <begin position="389"/>
        <end position="407"/>
    </location>
</feature>
<feature type="transmembrane region" description="Helical" evidence="12">
    <location>
        <begin position="318"/>
        <end position="335"/>
    </location>
</feature>
<evidence type="ECO:0000256" key="6">
    <source>
        <dbReference type="ARBA" id="ARBA00022692"/>
    </source>
</evidence>
<comment type="pathway">
    <text evidence="2 12">Phospholipid metabolism; phosphatidylserine biosynthesis.</text>
</comment>
<proteinExistence type="inferred from homology"/>
<accession>A0A9C6E228</accession>
<dbReference type="RefSeq" id="XP_037901145.1">
    <property type="nucleotide sequence ID" value="XM_038045217.1"/>
</dbReference>
<evidence type="ECO:0000256" key="9">
    <source>
        <dbReference type="ARBA" id="ARBA00023098"/>
    </source>
</evidence>
<sequence>MKKRSNSRGAHSPDPSDSSSGVNMYGTIKYGASSVPTTPTKARGIAERNHDEIAKTFVIVNERPVDDISLDFFYKPHTITLLTVSILAVMYFAFVRDEGNFEDNIWAGILCVVFFFLIISVLAFPNGPFTRPHPAVWRILFGCSVLYLLTLQFLMFQNLKTIMNILYWLDPKLKDFHINMDKEYGVNCSDITLERIKGHLDVFAWGHFLGWAFKAILIRHMGILWAISVMWEITEITFAHLLPNFVECWWDALILDVLLCNGLGIWVGLKICKILEMREYKWASIKDISSTSGKIKRAMLQFTPESWTSIRWLDPKSTAMRFAAVIQLVIFWQITELNTFFLKHIFEMPPDHYVVIARLIFIGLFVAPSVRQYYTYVTDTRCKRVGTQCWVYCAIMVSEAILCIKNGKELFERTQAINIVLWLTVQVIISVAFVYGCVLWQRMMDKRKAKKLLSSSTNQSPTKKFKTLDNAESKGPIYYVHPKIIAHARGKLNKSISKHVGIESTPYDIKIKIV</sequence>
<evidence type="ECO:0000256" key="1">
    <source>
        <dbReference type="ARBA" id="ARBA00004477"/>
    </source>
</evidence>
<keyword evidence="14" id="KW-1185">Reference proteome</keyword>
<evidence type="ECO:0000256" key="4">
    <source>
        <dbReference type="ARBA" id="ARBA00008671"/>
    </source>
</evidence>
<keyword evidence="6 12" id="KW-0812">Transmembrane</keyword>
<comment type="pathway">
    <text evidence="3">Lipid metabolism.</text>
</comment>
<dbReference type="InterPro" id="IPR004277">
    <property type="entry name" value="PSS"/>
</dbReference>
<feature type="transmembrane region" description="Helical" evidence="12">
    <location>
        <begin position="136"/>
        <end position="156"/>
    </location>
</feature>
<keyword evidence="7 12" id="KW-0256">Endoplasmic reticulum</keyword>
<evidence type="ECO:0000256" key="8">
    <source>
        <dbReference type="ARBA" id="ARBA00022989"/>
    </source>
</evidence>
<evidence type="ECO:0000256" key="5">
    <source>
        <dbReference type="ARBA" id="ARBA00022679"/>
    </source>
</evidence>
<dbReference type="Pfam" id="PF03034">
    <property type="entry name" value="PSS"/>
    <property type="match status" value="1"/>
</dbReference>
<comment type="function">
    <text evidence="12">Catalyzes a base-exchange reaction in which the polar head group of phosphatidylethanolamine (PE) is replaced by L-serine.</text>
</comment>
<comment type="similarity">
    <text evidence="4 12">Belongs to the phosphatidyl serine synthase family.</text>
</comment>
<dbReference type="AlphaFoldDB" id="A0A9C6E228"/>
<evidence type="ECO:0000313" key="14">
    <source>
        <dbReference type="Proteomes" id="UP000092443"/>
    </source>
</evidence>
<dbReference type="GO" id="GO:0005789">
    <property type="term" value="C:endoplasmic reticulum membrane"/>
    <property type="evidence" value="ECO:0007669"/>
    <property type="project" value="UniProtKB-SubCell"/>
</dbReference>
<dbReference type="GeneID" id="119645203"/>
<comment type="catalytic activity">
    <reaction evidence="12">
        <text>a 1,2-diacyl-sn-glycero-3-phosphoethanolamine + L-serine = a 1,2-diacyl-sn-glycero-3-phospho-L-serine + ethanolamine</text>
        <dbReference type="Rhea" id="RHEA:27606"/>
        <dbReference type="ChEBI" id="CHEBI:33384"/>
        <dbReference type="ChEBI" id="CHEBI:57262"/>
        <dbReference type="ChEBI" id="CHEBI:57603"/>
        <dbReference type="ChEBI" id="CHEBI:64612"/>
        <dbReference type="EC" id="2.7.8.29"/>
    </reaction>
</comment>
<evidence type="ECO:0000256" key="2">
    <source>
        <dbReference type="ARBA" id="ARBA00004916"/>
    </source>
</evidence>
<keyword evidence="10 12" id="KW-0472">Membrane</keyword>
<feature type="transmembrane region" description="Helical" evidence="12">
    <location>
        <begin position="72"/>
        <end position="93"/>
    </location>
</feature>
<organism evidence="14 15">
    <name type="scientific">Glossina fuscipes</name>
    <dbReference type="NCBI Taxonomy" id="7396"/>
    <lineage>
        <taxon>Eukaryota</taxon>
        <taxon>Metazoa</taxon>
        <taxon>Ecdysozoa</taxon>
        <taxon>Arthropoda</taxon>
        <taxon>Hexapoda</taxon>
        <taxon>Insecta</taxon>
        <taxon>Pterygota</taxon>
        <taxon>Neoptera</taxon>
        <taxon>Endopterygota</taxon>
        <taxon>Diptera</taxon>
        <taxon>Brachycera</taxon>
        <taxon>Muscomorpha</taxon>
        <taxon>Hippoboscoidea</taxon>
        <taxon>Glossinidae</taxon>
        <taxon>Glossina</taxon>
    </lineage>
</organism>
<feature type="transmembrane region" description="Helical" evidence="12">
    <location>
        <begin position="419"/>
        <end position="440"/>
    </location>
</feature>
<evidence type="ECO:0000256" key="11">
    <source>
        <dbReference type="ARBA" id="ARBA00023264"/>
    </source>
</evidence>
<dbReference type="GO" id="GO:0006659">
    <property type="term" value="P:phosphatidylserine biosynthetic process"/>
    <property type="evidence" value="ECO:0007669"/>
    <property type="project" value="UniProtKB-UniRule"/>
</dbReference>
<evidence type="ECO:0000256" key="13">
    <source>
        <dbReference type="SAM" id="MobiDB-lite"/>
    </source>
</evidence>
<dbReference type="KEGG" id="gfs:119645203"/>
<feature type="transmembrane region" description="Helical" evidence="12">
    <location>
        <begin position="105"/>
        <end position="124"/>
    </location>
</feature>
<dbReference type="Proteomes" id="UP000092443">
    <property type="component" value="Unplaced"/>
</dbReference>
<keyword evidence="9 12" id="KW-0443">Lipid metabolism</keyword>
<dbReference type="PANTHER" id="PTHR15362:SF15">
    <property type="entry name" value="PHOSPHATIDYLSERINE SYNTHASE 1"/>
    <property type="match status" value="1"/>
</dbReference>
<keyword evidence="5 12" id="KW-0808">Transferase</keyword>
<keyword evidence="8 12" id="KW-1133">Transmembrane helix</keyword>
<dbReference type="EC" id="2.7.8.29" evidence="12"/>
<comment type="subcellular location">
    <subcellularLocation>
        <location evidence="1 12">Endoplasmic reticulum membrane</location>
        <topology evidence="1 12">Multi-pass membrane protein</topology>
    </subcellularLocation>
</comment>
<evidence type="ECO:0000256" key="7">
    <source>
        <dbReference type="ARBA" id="ARBA00022824"/>
    </source>
</evidence>
<protein>
    <recommendedName>
        <fullName evidence="12">Phosphatidylserine synthase</fullName>
        <ecNumber evidence="12">2.7.8.29</ecNumber>
    </recommendedName>
    <alternativeName>
        <fullName evidence="12">Serine-exchange enzyme</fullName>
    </alternativeName>
</protein>
<feature type="transmembrane region" description="Helical" evidence="12">
    <location>
        <begin position="355"/>
        <end position="377"/>
    </location>
</feature>
<dbReference type="GO" id="GO:0106245">
    <property type="term" value="F:L-serine-phosphatidylethanolamine phosphatidyltransferase activity"/>
    <property type="evidence" value="ECO:0007669"/>
    <property type="project" value="UniProtKB-UniRule"/>
</dbReference>
<evidence type="ECO:0000313" key="15">
    <source>
        <dbReference type="RefSeq" id="XP_037901145.1"/>
    </source>
</evidence>
<keyword evidence="12" id="KW-0444">Lipid biosynthesis</keyword>
<evidence type="ECO:0000256" key="12">
    <source>
        <dbReference type="RuleBase" id="RU368094"/>
    </source>
</evidence>
<gene>
    <name evidence="15" type="primary">LOC119645203</name>
</gene>